<keyword evidence="4" id="KW-0670">Pyruvate</keyword>
<keyword evidence="2" id="KW-0677">Repeat</keyword>
<evidence type="ECO:0000313" key="4">
    <source>
        <dbReference type="EMBL" id="SDG32424.1"/>
    </source>
</evidence>
<protein>
    <submittedName>
        <fullName evidence="4">Thiosulfate/3-mercaptopyruvate sulfurtransferase</fullName>
    </submittedName>
</protein>
<keyword evidence="1 4" id="KW-0808">Transferase</keyword>
<gene>
    <name evidence="4" type="ORF">SAMN05421791_10571</name>
</gene>
<dbReference type="OrthoDB" id="9770030at2"/>
<dbReference type="RefSeq" id="WP_090289983.1">
    <property type="nucleotide sequence ID" value="NZ_FNCK01000005.1"/>
</dbReference>
<dbReference type="EMBL" id="FNCK01000005">
    <property type="protein sequence ID" value="SDG32424.1"/>
    <property type="molecule type" value="Genomic_DNA"/>
</dbReference>
<dbReference type="PROSITE" id="PS50206">
    <property type="entry name" value="RHODANESE_3"/>
    <property type="match status" value="2"/>
</dbReference>
<dbReference type="STRING" id="120956.SAMN05421791_10571"/>
<dbReference type="SMART" id="SM00450">
    <property type="entry name" value="RHOD"/>
    <property type="match status" value="2"/>
</dbReference>
<dbReference type="CDD" id="cd01448">
    <property type="entry name" value="TST_Repeat_1"/>
    <property type="match status" value="1"/>
</dbReference>
<dbReference type="InterPro" id="IPR036873">
    <property type="entry name" value="Rhodanese-like_dom_sf"/>
</dbReference>
<feature type="domain" description="Rhodanese" evidence="3">
    <location>
        <begin position="163"/>
        <end position="271"/>
    </location>
</feature>
<evidence type="ECO:0000259" key="3">
    <source>
        <dbReference type="PROSITE" id="PS50206"/>
    </source>
</evidence>
<keyword evidence="5" id="KW-1185">Reference proteome</keyword>
<dbReference type="PANTHER" id="PTHR11364:SF27">
    <property type="entry name" value="SULFURTRANSFERASE"/>
    <property type="match status" value="1"/>
</dbReference>
<reference evidence="4 5" key="1">
    <citation type="submission" date="2016-10" db="EMBL/GenBank/DDBJ databases">
        <authorList>
            <person name="de Groot N.N."/>
        </authorList>
    </citation>
    <scope>NUCLEOTIDE SEQUENCE [LARGE SCALE GENOMIC DNA]</scope>
    <source>
        <strain evidence="4 5">ATCC BAA-466</strain>
    </source>
</reference>
<organism evidence="4 5">
    <name type="scientific">Facklamia miroungae</name>
    <dbReference type="NCBI Taxonomy" id="120956"/>
    <lineage>
        <taxon>Bacteria</taxon>
        <taxon>Bacillati</taxon>
        <taxon>Bacillota</taxon>
        <taxon>Bacilli</taxon>
        <taxon>Lactobacillales</taxon>
        <taxon>Aerococcaceae</taxon>
        <taxon>Facklamia</taxon>
    </lineage>
</organism>
<dbReference type="InterPro" id="IPR001763">
    <property type="entry name" value="Rhodanese-like_dom"/>
</dbReference>
<accession>A0A1G7TBJ7</accession>
<evidence type="ECO:0000256" key="2">
    <source>
        <dbReference type="ARBA" id="ARBA00022737"/>
    </source>
</evidence>
<dbReference type="Proteomes" id="UP000199708">
    <property type="component" value="Unassembled WGS sequence"/>
</dbReference>
<dbReference type="CDD" id="cd01449">
    <property type="entry name" value="TST_Repeat_2"/>
    <property type="match status" value="1"/>
</dbReference>
<dbReference type="Pfam" id="PF00581">
    <property type="entry name" value="Rhodanese"/>
    <property type="match status" value="2"/>
</dbReference>
<evidence type="ECO:0000256" key="1">
    <source>
        <dbReference type="ARBA" id="ARBA00022679"/>
    </source>
</evidence>
<dbReference type="GO" id="GO:0004792">
    <property type="term" value="F:thiosulfate-cyanide sulfurtransferase activity"/>
    <property type="evidence" value="ECO:0007669"/>
    <property type="project" value="TreeGrafter"/>
</dbReference>
<name>A0A1G7TBJ7_9LACT</name>
<feature type="domain" description="Rhodanese" evidence="3">
    <location>
        <begin position="12"/>
        <end position="130"/>
    </location>
</feature>
<dbReference type="InterPro" id="IPR045078">
    <property type="entry name" value="TST/MPST-like"/>
</dbReference>
<dbReference type="SUPFAM" id="SSF52821">
    <property type="entry name" value="Rhodanese/Cell cycle control phosphatase"/>
    <property type="match status" value="2"/>
</dbReference>
<dbReference type="PANTHER" id="PTHR11364">
    <property type="entry name" value="THIOSULFATE SULFERTANSFERASE"/>
    <property type="match status" value="1"/>
</dbReference>
<proteinExistence type="predicted"/>
<dbReference type="AlphaFoldDB" id="A0A1G7TBJ7"/>
<dbReference type="Gene3D" id="3.40.250.10">
    <property type="entry name" value="Rhodanese-like domain"/>
    <property type="match status" value="2"/>
</dbReference>
<sequence length="275" mass="30564">MKNFIEIDQLKKDSNCILIDVTLGKGNSSGYERYLKGHLPGAFYMDMEKDLSGAVTDQSGNHPLPDCQIFQAKLQAMGAKQDDCFIIYDGGEGQASARLWFLLKYFGIDQVKIIQAGRLAIEAAGVAYTQDLPAEVEAGTIQLKPNEDLLVDFQRVKAYSEEPGAHQVLMDSRSYERYLGLEEPLYDRAGHIPHAQSYYYGLVYDEKGKLKSQAELEAHFKALKDKEVMVSCGSGVTACSNLLALDEIGISGKLYPGSYSQWLKKKQKIVKGNDQ</sequence>
<evidence type="ECO:0000313" key="5">
    <source>
        <dbReference type="Proteomes" id="UP000199708"/>
    </source>
</evidence>